<protein>
    <submittedName>
        <fullName evidence="10">Sugar ABC transporter ATP-binding protein</fullName>
    </submittedName>
</protein>
<keyword evidence="2" id="KW-1003">Cell membrane</keyword>
<dbReference type="SMART" id="SM00382">
    <property type="entry name" value="AAA"/>
    <property type="match status" value="2"/>
</dbReference>
<evidence type="ECO:0000256" key="7">
    <source>
        <dbReference type="ARBA" id="ARBA00022967"/>
    </source>
</evidence>
<dbReference type="Pfam" id="PF00005">
    <property type="entry name" value="ABC_tran"/>
    <property type="match status" value="2"/>
</dbReference>
<dbReference type="GO" id="GO:0005524">
    <property type="term" value="F:ATP binding"/>
    <property type="evidence" value="ECO:0007669"/>
    <property type="project" value="UniProtKB-KW"/>
</dbReference>
<dbReference type="InterPro" id="IPR027417">
    <property type="entry name" value="P-loop_NTPase"/>
</dbReference>
<evidence type="ECO:0000256" key="1">
    <source>
        <dbReference type="ARBA" id="ARBA00022448"/>
    </source>
</evidence>
<dbReference type="Gene3D" id="3.40.50.300">
    <property type="entry name" value="P-loop containing nucleotide triphosphate hydrolases"/>
    <property type="match status" value="2"/>
</dbReference>
<dbReference type="PANTHER" id="PTHR43790">
    <property type="entry name" value="CARBOHYDRATE TRANSPORT ATP-BINDING PROTEIN MG119-RELATED"/>
    <property type="match status" value="1"/>
</dbReference>
<dbReference type="Proteomes" id="UP000595894">
    <property type="component" value="Chromosome"/>
</dbReference>
<keyword evidence="3" id="KW-0762">Sugar transport</keyword>
<keyword evidence="4" id="KW-0677">Repeat</keyword>
<evidence type="ECO:0000256" key="2">
    <source>
        <dbReference type="ARBA" id="ARBA00022475"/>
    </source>
</evidence>
<evidence type="ECO:0000313" key="10">
    <source>
        <dbReference type="EMBL" id="QQV77348.1"/>
    </source>
</evidence>
<dbReference type="CDD" id="cd03216">
    <property type="entry name" value="ABC_Carb_Monos_I"/>
    <property type="match status" value="1"/>
</dbReference>
<dbReference type="KEGG" id="sari:H5J25_00430"/>
<evidence type="ECO:0000259" key="9">
    <source>
        <dbReference type="PROSITE" id="PS50893"/>
    </source>
</evidence>
<dbReference type="RefSeq" id="WP_225883247.1">
    <property type="nucleotide sequence ID" value="NZ_CP061035.1"/>
</dbReference>
<accession>A0A974NV83</accession>
<dbReference type="PROSITE" id="PS00211">
    <property type="entry name" value="ABC_TRANSPORTER_1"/>
    <property type="match status" value="1"/>
</dbReference>
<dbReference type="PANTHER" id="PTHR43790:SF3">
    <property type="entry name" value="D-ALLOSE IMPORT ATP-BINDING PROTEIN ALSA-RELATED"/>
    <property type="match status" value="1"/>
</dbReference>
<dbReference type="GO" id="GO:0016887">
    <property type="term" value="F:ATP hydrolysis activity"/>
    <property type="evidence" value="ECO:0007669"/>
    <property type="project" value="InterPro"/>
</dbReference>
<sequence length="497" mass="51744">MVNTPLLALRGIAKVWPNGTVALRGVDLEVRPGRVHGLLGANGAGKSTLIKILAGAVPASGGTIAWRGDDVRWRTPRDARAAGIATLYQHIPLVPTLSALDNILLEQRRGWRGDAAMRSKAAAIVATLGDPFDLDDMVGDLPIGARQMVAMAQALIGDPALVILDEPTAALGEQERETAYRMIRRLAAEGRAVLFISHFLDEIVALTDEVTVLRDGQAVLRAETASLDEAAIAAAIAGRSVGAMTRSTTRKKLSGAMLDVSDLRSPGRLASTSLAVGAGEIVGIAGLLGSGRSELLHAIFGADPAASGKIVVDGSKVTLAPEYTVAAGIALLPEDRARQGFVAQMTIAENIALPRRGTLIDRAGEDAAARAAIARLAIKAAGPEALVGELSGGNAQKVVIAKWLVPGTRVLLLDEPTAGIDIGARTDILELIRALADDGLAVVLVSSEFEELLAISDRILVMRDGAVVRDIADPTTLDEAALIQLAGGSQARWEDAA</sequence>
<dbReference type="AlphaFoldDB" id="A0A974NV83"/>
<dbReference type="CDD" id="cd03215">
    <property type="entry name" value="ABC_Carb_Monos_II"/>
    <property type="match status" value="1"/>
</dbReference>
<dbReference type="EMBL" id="CP061035">
    <property type="protein sequence ID" value="QQV77348.1"/>
    <property type="molecule type" value="Genomic_DNA"/>
</dbReference>
<evidence type="ECO:0000313" key="11">
    <source>
        <dbReference type="Proteomes" id="UP000595894"/>
    </source>
</evidence>
<keyword evidence="6 10" id="KW-0067">ATP-binding</keyword>
<feature type="domain" description="ABC transporter" evidence="9">
    <location>
        <begin position="7"/>
        <end position="240"/>
    </location>
</feature>
<organism evidence="10 11">
    <name type="scientific">Sphingomonas aliaeris</name>
    <dbReference type="NCBI Taxonomy" id="2759526"/>
    <lineage>
        <taxon>Bacteria</taxon>
        <taxon>Pseudomonadati</taxon>
        <taxon>Pseudomonadota</taxon>
        <taxon>Alphaproteobacteria</taxon>
        <taxon>Sphingomonadales</taxon>
        <taxon>Sphingomonadaceae</taxon>
        <taxon>Sphingomonas</taxon>
    </lineage>
</organism>
<evidence type="ECO:0000256" key="5">
    <source>
        <dbReference type="ARBA" id="ARBA00022741"/>
    </source>
</evidence>
<dbReference type="PROSITE" id="PS50893">
    <property type="entry name" value="ABC_TRANSPORTER_2"/>
    <property type="match status" value="2"/>
</dbReference>
<dbReference type="InterPro" id="IPR003439">
    <property type="entry name" value="ABC_transporter-like_ATP-bd"/>
</dbReference>
<proteinExistence type="predicted"/>
<name>A0A974NV83_9SPHN</name>
<dbReference type="InterPro" id="IPR050107">
    <property type="entry name" value="ABC_carbohydrate_import_ATPase"/>
</dbReference>
<keyword evidence="11" id="KW-1185">Reference proteome</keyword>
<evidence type="ECO:0000256" key="8">
    <source>
        <dbReference type="ARBA" id="ARBA00023136"/>
    </source>
</evidence>
<keyword evidence="1" id="KW-0813">Transport</keyword>
<evidence type="ECO:0000256" key="6">
    <source>
        <dbReference type="ARBA" id="ARBA00022840"/>
    </source>
</evidence>
<evidence type="ECO:0000256" key="4">
    <source>
        <dbReference type="ARBA" id="ARBA00022737"/>
    </source>
</evidence>
<feature type="domain" description="ABC transporter" evidence="9">
    <location>
        <begin position="253"/>
        <end position="489"/>
    </location>
</feature>
<reference evidence="11" key="1">
    <citation type="submission" date="2020-09" db="EMBL/GenBank/DDBJ databases">
        <title>Sphingomonas sp., a new species isolated from pork steak.</title>
        <authorList>
            <person name="Heidler von Heilborn D."/>
        </authorList>
    </citation>
    <scope>NUCLEOTIDE SEQUENCE [LARGE SCALE GENOMIC DNA]</scope>
</reference>
<keyword evidence="5" id="KW-0547">Nucleotide-binding</keyword>
<dbReference type="InterPro" id="IPR017871">
    <property type="entry name" value="ABC_transporter-like_CS"/>
</dbReference>
<keyword evidence="8" id="KW-0472">Membrane</keyword>
<gene>
    <name evidence="10" type="ORF">H5J25_00430</name>
</gene>
<evidence type="ECO:0000256" key="3">
    <source>
        <dbReference type="ARBA" id="ARBA00022597"/>
    </source>
</evidence>
<dbReference type="InterPro" id="IPR003593">
    <property type="entry name" value="AAA+_ATPase"/>
</dbReference>
<dbReference type="SUPFAM" id="SSF52540">
    <property type="entry name" value="P-loop containing nucleoside triphosphate hydrolases"/>
    <property type="match status" value="2"/>
</dbReference>
<keyword evidence="7" id="KW-1278">Translocase</keyword>